<gene>
    <name evidence="1" type="ORF">MMINT_12820</name>
</gene>
<evidence type="ECO:0008006" key="3">
    <source>
        <dbReference type="Google" id="ProtNLM"/>
    </source>
</evidence>
<organism evidence="1 2">
    <name type="scientific">Methanomassiliicoccus intestinalis (strain Issoire-Mx1)</name>
    <dbReference type="NCBI Taxonomy" id="1295009"/>
    <lineage>
        <taxon>Archaea</taxon>
        <taxon>Methanobacteriati</taxon>
        <taxon>Thermoplasmatota</taxon>
        <taxon>Thermoplasmata</taxon>
        <taxon>Methanomassiliicoccales</taxon>
        <taxon>Methanomassiliicoccaceae</taxon>
        <taxon>Methanomassiliicoccus</taxon>
    </lineage>
</organism>
<evidence type="ECO:0000313" key="2">
    <source>
        <dbReference type="Proteomes" id="UP000014070"/>
    </source>
</evidence>
<dbReference type="HOGENOM" id="CLU_091303_0_0_2"/>
<dbReference type="InParanoid" id="R9TAD1"/>
<dbReference type="AlphaFoldDB" id="R9TAD1"/>
<evidence type="ECO:0000313" key="1">
    <source>
        <dbReference type="EMBL" id="AGN26611.1"/>
    </source>
</evidence>
<accession>R9TAD1</accession>
<dbReference type="KEGG" id="mer:MMINT_12820"/>
<keyword evidence="2" id="KW-1185">Reference proteome</keyword>
<dbReference type="OrthoDB" id="381286at2157"/>
<dbReference type="InterPro" id="IPR025335">
    <property type="entry name" value="DUF4241"/>
</dbReference>
<protein>
    <recommendedName>
        <fullName evidence="3">DUF4241 domain-containing protein</fullName>
    </recommendedName>
</protein>
<dbReference type="EMBL" id="CP005934">
    <property type="protein sequence ID" value="AGN26611.1"/>
    <property type="molecule type" value="Genomic_DNA"/>
</dbReference>
<dbReference type="Pfam" id="PF14025">
    <property type="entry name" value="DUF4241"/>
    <property type="match status" value="1"/>
</dbReference>
<reference evidence="1 2" key="1">
    <citation type="journal article" date="2013" name="Genome Announc.">
        <title>Genome sequence of 'Candidatus Methanomassiliicoccus intestinalis' Issoire-Mx1, a third thermoplasmatales-related methanogenic archaeon from human feces.</title>
        <authorList>
            <person name="Borrel G."/>
            <person name="Harris H.M."/>
            <person name="Parisot N."/>
            <person name="Gaci N."/>
            <person name="Tottey W."/>
            <person name="Mihajlovski A."/>
            <person name="Deane J."/>
            <person name="Gribaldo S."/>
            <person name="Bardot O."/>
            <person name="Peyretaillade E."/>
            <person name="Peyret P."/>
            <person name="O'Toole P.W."/>
            <person name="Brugere J.F."/>
        </authorList>
    </citation>
    <scope>NUCLEOTIDE SEQUENCE [LARGE SCALE GENOMIC DNA]</scope>
    <source>
        <strain evidence="1 2">Issoire-Mx1</strain>
    </source>
</reference>
<dbReference type="STRING" id="1295009.MMINT_12820"/>
<sequence length="246" mass="27853">MMKPTAEWLKSFKEIREKLTCPAPINNYFTMPEIAGKKLDLLDFGIVSIPTGVILVRDPLCYLDCEEEPYFTEVPPGEFHAVACVVSEDDSDCSRYAAVRVQFTKKEAVTFEEALIGNENLSELEDDEYYGFNVDAGLACICDIAVRDAFCEFYDDWSESNPGKNIYDDYFAAIFAKSYAENPKHQREGGDWINWIVPGTIYHLPIFQTGFGDGTYPVYFGYDADGKICQLVIQFIDIDLAYGDED</sequence>
<dbReference type="Proteomes" id="UP000014070">
    <property type="component" value="Chromosome"/>
</dbReference>
<name>R9TAD1_METII</name>
<proteinExistence type="predicted"/>